<dbReference type="PANTHER" id="PTHR43630:SF2">
    <property type="entry name" value="GLYCOSYLTRANSFERASE"/>
    <property type="match status" value="1"/>
</dbReference>
<dbReference type="SUPFAM" id="SSF53448">
    <property type="entry name" value="Nucleotide-diphospho-sugar transferases"/>
    <property type="match status" value="1"/>
</dbReference>
<evidence type="ECO:0000313" key="2">
    <source>
        <dbReference type="EMBL" id="HIS35088.1"/>
    </source>
</evidence>
<gene>
    <name evidence="2" type="ORF">IAC10_00455</name>
</gene>
<dbReference type="EMBL" id="DVIU01000012">
    <property type="protein sequence ID" value="HIS35088.1"/>
    <property type="molecule type" value="Genomic_DNA"/>
</dbReference>
<dbReference type="Gene3D" id="3.90.550.10">
    <property type="entry name" value="Spore Coat Polysaccharide Biosynthesis Protein SpsA, Chain A"/>
    <property type="match status" value="1"/>
</dbReference>
<comment type="caution">
    <text evidence="2">The sequence shown here is derived from an EMBL/GenBank/DDBJ whole genome shotgun (WGS) entry which is preliminary data.</text>
</comment>
<protein>
    <submittedName>
        <fullName evidence="2">Glycosyltransferase family 2 protein</fullName>
    </submittedName>
</protein>
<dbReference type="InterPro" id="IPR001173">
    <property type="entry name" value="Glyco_trans_2-like"/>
</dbReference>
<sequence length="203" mass="23546">MDISIIIPCYNLEHYIERCLNSILSQNYESNLFEIIVIIDSCTDNTEKIARGILAGRSQDKFITVGHNRAGLSRNSGLEVATGKYVWFIDGDDYLIDVNAFSELIGKMQNVSSTVAYLKNFVSERPISENWAAWRFFYERSFIGDTRFSDKVIDEDIEFFGFISRKKDFRIIKVEKPLYHHTFPREGSLVTEKNKSLFRLDLN</sequence>
<dbReference type="CDD" id="cd00761">
    <property type="entry name" value="Glyco_tranf_GTA_type"/>
    <property type="match status" value="1"/>
</dbReference>
<dbReference type="AlphaFoldDB" id="A0A9D1JLQ5"/>
<feature type="domain" description="Glycosyltransferase 2-like" evidence="1">
    <location>
        <begin position="4"/>
        <end position="159"/>
    </location>
</feature>
<proteinExistence type="predicted"/>
<dbReference type="Pfam" id="PF00535">
    <property type="entry name" value="Glycos_transf_2"/>
    <property type="match status" value="1"/>
</dbReference>
<accession>A0A9D1JLQ5</accession>
<name>A0A9D1JLQ5_9BACT</name>
<reference evidence="2" key="2">
    <citation type="journal article" date="2021" name="PeerJ">
        <title>Extensive microbial diversity within the chicken gut microbiome revealed by metagenomics and culture.</title>
        <authorList>
            <person name="Gilroy R."/>
            <person name="Ravi A."/>
            <person name="Getino M."/>
            <person name="Pursley I."/>
            <person name="Horton D.L."/>
            <person name="Alikhan N.F."/>
            <person name="Baker D."/>
            <person name="Gharbi K."/>
            <person name="Hall N."/>
            <person name="Watson M."/>
            <person name="Adriaenssens E.M."/>
            <person name="Foster-Nyarko E."/>
            <person name="Jarju S."/>
            <person name="Secka A."/>
            <person name="Antonio M."/>
            <person name="Oren A."/>
            <person name="Chaudhuri R.R."/>
            <person name="La Ragione R."/>
            <person name="Hildebrand F."/>
            <person name="Pallen M.J."/>
        </authorList>
    </citation>
    <scope>NUCLEOTIDE SEQUENCE</scope>
    <source>
        <strain evidence="2">6276</strain>
    </source>
</reference>
<evidence type="ECO:0000259" key="1">
    <source>
        <dbReference type="Pfam" id="PF00535"/>
    </source>
</evidence>
<reference evidence="2" key="1">
    <citation type="submission" date="2020-10" db="EMBL/GenBank/DDBJ databases">
        <authorList>
            <person name="Gilroy R."/>
        </authorList>
    </citation>
    <scope>NUCLEOTIDE SEQUENCE</scope>
    <source>
        <strain evidence="2">6276</strain>
    </source>
</reference>
<organism evidence="2 3">
    <name type="scientific">Candidatus Scatousia excrementigallinarum</name>
    <dbReference type="NCBI Taxonomy" id="2840935"/>
    <lineage>
        <taxon>Bacteria</taxon>
        <taxon>Candidatus Scatousia</taxon>
    </lineage>
</organism>
<dbReference type="PANTHER" id="PTHR43630">
    <property type="entry name" value="POLY-BETA-1,6-N-ACETYL-D-GLUCOSAMINE SYNTHASE"/>
    <property type="match status" value="1"/>
</dbReference>
<dbReference type="Proteomes" id="UP000823928">
    <property type="component" value="Unassembled WGS sequence"/>
</dbReference>
<dbReference type="InterPro" id="IPR029044">
    <property type="entry name" value="Nucleotide-diphossugar_trans"/>
</dbReference>
<evidence type="ECO:0000313" key="3">
    <source>
        <dbReference type="Proteomes" id="UP000823928"/>
    </source>
</evidence>